<protein>
    <submittedName>
        <fullName evidence="2">Uncharacterized protein</fullName>
    </submittedName>
</protein>
<name>A0A0C2YG22_HEBCY</name>
<reference evidence="2 3" key="1">
    <citation type="submission" date="2014-04" db="EMBL/GenBank/DDBJ databases">
        <authorList>
            <consortium name="DOE Joint Genome Institute"/>
            <person name="Kuo A."/>
            <person name="Gay G."/>
            <person name="Dore J."/>
            <person name="Kohler A."/>
            <person name="Nagy L.G."/>
            <person name="Floudas D."/>
            <person name="Copeland A."/>
            <person name="Barry K.W."/>
            <person name="Cichocki N."/>
            <person name="Veneault-Fourrey C."/>
            <person name="LaButti K."/>
            <person name="Lindquist E.A."/>
            <person name="Lipzen A."/>
            <person name="Lundell T."/>
            <person name="Morin E."/>
            <person name="Murat C."/>
            <person name="Sun H."/>
            <person name="Tunlid A."/>
            <person name="Henrissat B."/>
            <person name="Grigoriev I.V."/>
            <person name="Hibbett D.S."/>
            <person name="Martin F."/>
            <person name="Nordberg H.P."/>
            <person name="Cantor M.N."/>
            <person name="Hua S.X."/>
        </authorList>
    </citation>
    <scope>NUCLEOTIDE SEQUENCE [LARGE SCALE GENOMIC DNA]</scope>
    <source>
        <strain evidence="3">h7</strain>
    </source>
</reference>
<dbReference type="STRING" id="686832.A0A0C2YG22"/>
<gene>
    <name evidence="2" type="ORF">M413DRAFT_34897</name>
</gene>
<feature type="region of interest" description="Disordered" evidence="1">
    <location>
        <begin position="1"/>
        <end position="21"/>
    </location>
</feature>
<evidence type="ECO:0000313" key="2">
    <source>
        <dbReference type="EMBL" id="KIM48648.1"/>
    </source>
</evidence>
<feature type="non-terminal residue" evidence="2">
    <location>
        <position position="194"/>
    </location>
</feature>
<evidence type="ECO:0000313" key="3">
    <source>
        <dbReference type="Proteomes" id="UP000053424"/>
    </source>
</evidence>
<dbReference type="HOGENOM" id="CLU_1405568_0_0_1"/>
<dbReference type="Proteomes" id="UP000053424">
    <property type="component" value="Unassembled WGS sequence"/>
</dbReference>
<feature type="non-terminal residue" evidence="2">
    <location>
        <position position="1"/>
    </location>
</feature>
<dbReference type="AlphaFoldDB" id="A0A0C2YG22"/>
<organism evidence="2 3">
    <name type="scientific">Hebeloma cylindrosporum</name>
    <dbReference type="NCBI Taxonomy" id="76867"/>
    <lineage>
        <taxon>Eukaryota</taxon>
        <taxon>Fungi</taxon>
        <taxon>Dikarya</taxon>
        <taxon>Basidiomycota</taxon>
        <taxon>Agaricomycotina</taxon>
        <taxon>Agaricomycetes</taxon>
        <taxon>Agaricomycetidae</taxon>
        <taxon>Agaricales</taxon>
        <taxon>Agaricineae</taxon>
        <taxon>Hymenogastraceae</taxon>
        <taxon>Hebeloma</taxon>
    </lineage>
</organism>
<keyword evidence="3" id="KW-1185">Reference proteome</keyword>
<dbReference type="OrthoDB" id="2505887at2759"/>
<accession>A0A0C2YG22</accession>
<evidence type="ECO:0000256" key="1">
    <source>
        <dbReference type="SAM" id="MobiDB-lite"/>
    </source>
</evidence>
<reference evidence="3" key="2">
    <citation type="submission" date="2015-01" db="EMBL/GenBank/DDBJ databases">
        <title>Evolutionary Origins and Diversification of the Mycorrhizal Mutualists.</title>
        <authorList>
            <consortium name="DOE Joint Genome Institute"/>
            <consortium name="Mycorrhizal Genomics Consortium"/>
            <person name="Kohler A."/>
            <person name="Kuo A."/>
            <person name="Nagy L.G."/>
            <person name="Floudas D."/>
            <person name="Copeland A."/>
            <person name="Barry K.W."/>
            <person name="Cichocki N."/>
            <person name="Veneault-Fourrey C."/>
            <person name="LaButti K."/>
            <person name="Lindquist E.A."/>
            <person name="Lipzen A."/>
            <person name="Lundell T."/>
            <person name="Morin E."/>
            <person name="Murat C."/>
            <person name="Riley R."/>
            <person name="Ohm R."/>
            <person name="Sun H."/>
            <person name="Tunlid A."/>
            <person name="Henrissat B."/>
            <person name="Grigoriev I.V."/>
            <person name="Hibbett D.S."/>
            <person name="Martin F."/>
        </authorList>
    </citation>
    <scope>NUCLEOTIDE SEQUENCE [LARGE SCALE GENOMIC DNA]</scope>
    <source>
        <strain evidence="3">h7</strain>
    </source>
</reference>
<sequence length="194" mass="22474">DGRRIAEDEEDLWEPPPRDDGMDIPGELVLARDKAATTVCYWPGQLLAYIPPTTRKQQAKYTIMWLDGTTQDIPRSWFYAMEDDGFAVCKLGQFTSEVMEDFLELSIREQFVYTKPILKAVLMHEYEPVYDRHRRFMNGGKQRESIVSEAGLRGKMDPKDVELLQTYIKEWCLREDLRIVEDSVLGEVAAGMFP</sequence>
<proteinExistence type="predicted"/>
<dbReference type="EMBL" id="KN831768">
    <property type="protein sequence ID" value="KIM48648.1"/>
    <property type="molecule type" value="Genomic_DNA"/>
</dbReference>